<reference evidence="2" key="1">
    <citation type="journal article" date="2014" name="Front. Microbiol.">
        <title>High frequency of phylogenetically diverse reductive dehalogenase-homologous genes in deep subseafloor sedimentary metagenomes.</title>
        <authorList>
            <person name="Kawai M."/>
            <person name="Futagami T."/>
            <person name="Toyoda A."/>
            <person name="Takaki Y."/>
            <person name="Nishi S."/>
            <person name="Hori S."/>
            <person name="Arai W."/>
            <person name="Tsubouchi T."/>
            <person name="Morono Y."/>
            <person name="Uchiyama I."/>
            <person name="Ito T."/>
            <person name="Fujiyama A."/>
            <person name="Inagaki F."/>
            <person name="Takami H."/>
        </authorList>
    </citation>
    <scope>NUCLEOTIDE SEQUENCE</scope>
    <source>
        <strain evidence="2">Expedition CK06-06</strain>
    </source>
</reference>
<evidence type="ECO:0000313" key="2">
    <source>
        <dbReference type="EMBL" id="GAG36476.1"/>
    </source>
</evidence>
<organism evidence="2">
    <name type="scientific">marine sediment metagenome</name>
    <dbReference type="NCBI Taxonomy" id="412755"/>
    <lineage>
        <taxon>unclassified sequences</taxon>
        <taxon>metagenomes</taxon>
        <taxon>ecological metagenomes</taxon>
    </lineage>
</organism>
<dbReference type="AlphaFoldDB" id="X0YI57"/>
<evidence type="ECO:0000259" key="1">
    <source>
        <dbReference type="PROSITE" id="PS51782"/>
    </source>
</evidence>
<dbReference type="InterPro" id="IPR018392">
    <property type="entry name" value="LysM"/>
</dbReference>
<accession>X0YI57</accession>
<dbReference type="InterPro" id="IPR036779">
    <property type="entry name" value="LysM_dom_sf"/>
</dbReference>
<sequence length="205" mass="22569">MEDLLPSYLPFDDRNLISRQMDIYTQIPHRLRVEVLRYTVQKGDAIFGIADKFDLEPETLLWGNYDVLNDDPHLLRPGQELNILPVDGTYYQWQSGDSIEAVAHSFGVEPEEILEWPGNGIDLIDPVIEPESWLVVPGGRRALRQWLVPTIARGQAGVGAALGPGGCTGDYSGGAVGTGGFIWPAANHYISGNNYWSGHLAIDLA</sequence>
<feature type="domain" description="LysM" evidence="1">
    <location>
        <begin position="36"/>
        <end position="83"/>
    </location>
</feature>
<dbReference type="Gene3D" id="3.10.350.10">
    <property type="entry name" value="LysM domain"/>
    <property type="match status" value="2"/>
</dbReference>
<feature type="non-terminal residue" evidence="2">
    <location>
        <position position="205"/>
    </location>
</feature>
<gene>
    <name evidence="2" type="ORF">S01H1_70811</name>
</gene>
<protein>
    <recommendedName>
        <fullName evidence="1">LysM domain-containing protein</fullName>
    </recommendedName>
</protein>
<feature type="domain" description="LysM" evidence="1">
    <location>
        <begin position="89"/>
        <end position="136"/>
    </location>
</feature>
<name>X0YI57_9ZZZZ</name>
<dbReference type="EMBL" id="BARS01047110">
    <property type="protein sequence ID" value="GAG36476.1"/>
    <property type="molecule type" value="Genomic_DNA"/>
</dbReference>
<comment type="caution">
    <text evidence="2">The sequence shown here is derived from an EMBL/GenBank/DDBJ whole genome shotgun (WGS) entry which is preliminary data.</text>
</comment>
<dbReference type="CDD" id="cd00118">
    <property type="entry name" value="LysM"/>
    <property type="match status" value="1"/>
</dbReference>
<dbReference type="SMART" id="SM00257">
    <property type="entry name" value="LysM"/>
    <property type="match status" value="2"/>
</dbReference>
<dbReference type="Pfam" id="PF01476">
    <property type="entry name" value="LysM"/>
    <property type="match status" value="2"/>
</dbReference>
<proteinExistence type="predicted"/>
<dbReference type="SUPFAM" id="SSF54106">
    <property type="entry name" value="LysM domain"/>
    <property type="match status" value="1"/>
</dbReference>
<dbReference type="PROSITE" id="PS51782">
    <property type="entry name" value="LYSM"/>
    <property type="match status" value="2"/>
</dbReference>